<protein>
    <recommendedName>
        <fullName evidence="3">SCP domain-containing protein</fullName>
    </recommendedName>
</protein>
<dbReference type="CDD" id="cd05379">
    <property type="entry name" value="CAP_bacterial"/>
    <property type="match status" value="1"/>
</dbReference>
<organism evidence="4 5">
    <name type="scientific">Solibacillus faecavium</name>
    <dbReference type="NCBI Taxonomy" id="2762221"/>
    <lineage>
        <taxon>Bacteria</taxon>
        <taxon>Bacillati</taxon>
        <taxon>Bacillota</taxon>
        <taxon>Bacilli</taxon>
        <taxon>Bacillales</taxon>
        <taxon>Caryophanaceae</taxon>
        <taxon>Solibacillus</taxon>
    </lineage>
</organism>
<dbReference type="RefSeq" id="WP_191700412.1">
    <property type="nucleotide sequence ID" value="NZ_JACSPZ010000004.1"/>
</dbReference>
<dbReference type="InterPro" id="IPR035940">
    <property type="entry name" value="CAP_sf"/>
</dbReference>
<dbReference type="Pfam" id="PF00188">
    <property type="entry name" value="CAP"/>
    <property type="match status" value="1"/>
</dbReference>
<gene>
    <name evidence="4" type="ORF">H9635_11420</name>
</gene>
<proteinExistence type="predicted"/>
<sequence length="290" mass="31741">MKKSFITFCAFALLATQAPAANAASSTGGEVTPQYKSTQNYEYKKIASNKYFNNGNSVFNFIEIKNDHFKDGKISIKIKKVKKSVSNKNEKGTVEEVPVEQLKAPVKEATPEQPKAPVKEATPEQPITPVKEVAPEQPKATETTQTSTQSPAKQPTNTVASNSSDIDAMEAAVVELTNAERVKAGLQPFQTHAPLMAAAREKSQDMKDKNYFSHTSPTYGSPFDRLKALGISYKAAGENIAKGQRTAQEVVTAWMNSEGHRANILNANFTHIGVGYVKDGNIWTQQFIKQ</sequence>
<dbReference type="InterPro" id="IPR014258">
    <property type="entry name" value="CAP_domain_YkwD-like"/>
</dbReference>
<feature type="compositionally biased region" description="Polar residues" evidence="1">
    <location>
        <begin position="140"/>
        <end position="164"/>
    </location>
</feature>
<evidence type="ECO:0000313" key="4">
    <source>
        <dbReference type="EMBL" id="MBD8037360.1"/>
    </source>
</evidence>
<dbReference type="Gene3D" id="3.40.33.10">
    <property type="entry name" value="CAP"/>
    <property type="match status" value="1"/>
</dbReference>
<dbReference type="Proteomes" id="UP000619101">
    <property type="component" value="Unassembled WGS sequence"/>
</dbReference>
<reference evidence="4 5" key="1">
    <citation type="submission" date="2020-08" db="EMBL/GenBank/DDBJ databases">
        <title>A Genomic Blueprint of the Chicken Gut Microbiome.</title>
        <authorList>
            <person name="Gilroy R."/>
            <person name="Ravi A."/>
            <person name="Getino M."/>
            <person name="Pursley I."/>
            <person name="Horton D.L."/>
            <person name="Alikhan N.-F."/>
            <person name="Baker D."/>
            <person name="Gharbi K."/>
            <person name="Hall N."/>
            <person name="Watson M."/>
            <person name="Adriaenssens E.M."/>
            <person name="Foster-Nyarko E."/>
            <person name="Jarju S."/>
            <person name="Secka A."/>
            <person name="Antonio M."/>
            <person name="Oren A."/>
            <person name="Chaudhuri R."/>
            <person name="La Ragione R.M."/>
            <person name="Hildebrand F."/>
            <person name="Pallen M.J."/>
        </authorList>
    </citation>
    <scope>NUCLEOTIDE SEQUENCE [LARGE SCALE GENOMIC DNA]</scope>
    <source>
        <strain evidence="4 5">A46</strain>
    </source>
</reference>
<accession>A0ABR8XZJ9</accession>
<feature type="chain" id="PRO_5046265317" description="SCP domain-containing protein" evidence="2">
    <location>
        <begin position="24"/>
        <end position="290"/>
    </location>
</feature>
<comment type="caution">
    <text evidence="4">The sequence shown here is derived from an EMBL/GenBank/DDBJ whole genome shotgun (WGS) entry which is preliminary data.</text>
</comment>
<dbReference type="EMBL" id="JACSPZ010000004">
    <property type="protein sequence ID" value="MBD8037360.1"/>
    <property type="molecule type" value="Genomic_DNA"/>
</dbReference>
<evidence type="ECO:0000259" key="3">
    <source>
        <dbReference type="Pfam" id="PF00188"/>
    </source>
</evidence>
<dbReference type="SUPFAM" id="SSF55797">
    <property type="entry name" value="PR-1-like"/>
    <property type="match status" value="1"/>
</dbReference>
<feature type="domain" description="SCP" evidence="3">
    <location>
        <begin position="175"/>
        <end position="287"/>
    </location>
</feature>
<dbReference type="InterPro" id="IPR014044">
    <property type="entry name" value="CAP_dom"/>
</dbReference>
<evidence type="ECO:0000256" key="1">
    <source>
        <dbReference type="SAM" id="MobiDB-lite"/>
    </source>
</evidence>
<feature type="signal peptide" evidence="2">
    <location>
        <begin position="1"/>
        <end position="23"/>
    </location>
</feature>
<evidence type="ECO:0000313" key="5">
    <source>
        <dbReference type="Proteomes" id="UP000619101"/>
    </source>
</evidence>
<feature type="region of interest" description="Disordered" evidence="1">
    <location>
        <begin position="85"/>
        <end position="164"/>
    </location>
</feature>
<dbReference type="PANTHER" id="PTHR31157">
    <property type="entry name" value="SCP DOMAIN-CONTAINING PROTEIN"/>
    <property type="match status" value="1"/>
</dbReference>
<keyword evidence="2" id="KW-0732">Signal</keyword>
<dbReference type="PANTHER" id="PTHR31157:SF1">
    <property type="entry name" value="SCP DOMAIN-CONTAINING PROTEIN"/>
    <property type="match status" value="1"/>
</dbReference>
<dbReference type="NCBIfam" id="TIGR02909">
    <property type="entry name" value="spore_YkwD"/>
    <property type="match status" value="1"/>
</dbReference>
<name>A0ABR8XZJ9_9BACL</name>
<keyword evidence="5" id="KW-1185">Reference proteome</keyword>
<evidence type="ECO:0000256" key="2">
    <source>
        <dbReference type="SAM" id="SignalP"/>
    </source>
</evidence>